<dbReference type="AlphaFoldDB" id="A7EMR5"/>
<evidence type="ECO:0000313" key="2">
    <source>
        <dbReference type="Proteomes" id="UP000001312"/>
    </source>
</evidence>
<dbReference type="GeneID" id="5488834"/>
<accession>A7EMR5</accession>
<evidence type="ECO:0000313" key="1">
    <source>
        <dbReference type="EMBL" id="EDO04131.1"/>
    </source>
</evidence>
<sequence length="94" mass="10371">MSMCRSSICTAINCFRCDARASVNTGYTFGVIITGFFLDNRVADWLRKRQDMTIHCFVTIITTFIETSSLRGLLGCFIAGYILNGPGQGVAFVD</sequence>
<dbReference type="KEGG" id="ssl:SS1G_06614"/>
<dbReference type="EMBL" id="CH476628">
    <property type="protein sequence ID" value="EDO04131.1"/>
    <property type="molecule type" value="Genomic_DNA"/>
</dbReference>
<keyword evidence="2" id="KW-1185">Reference proteome</keyword>
<gene>
    <name evidence="1" type="ORF">SS1G_06614</name>
</gene>
<reference evidence="2" key="1">
    <citation type="journal article" date="2011" name="PLoS Genet.">
        <title>Genomic analysis of the necrotrophic fungal pathogens Sclerotinia sclerotiorum and Botrytis cinerea.</title>
        <authorList>
            <person name="Amselem J."/>
            <person name="Cuomo C.A."/>
            <person name="van Kan J.A."/>
            <person name="Viaud M."/>
            <person name="Benito E.P."/>
            <person name="Couloux A."/>
            <person name="Coutinho P.M."/>
            <person name="de Vries R.P."/>
            <person name="Dyer P.S."/>
            <person name="Fillinger S."/>
            <person name="Fournier E."/>
            <person name="Gout L."/>
            <person name="Hahn M."/>
            <person name="Kohn L."/>
            <person name="Lapalu N."/>
            <person name="Plummer K.M."/>
            <person name="Pradier J.M."/>
            <person name="Quevillon E."/>
            <person name="Sharon A."/>
            <person name="Simon A."/>
            <person name="ten Have A."/>
            <person name="Tudzynski B."/>
            <person name="Tudzynski P."/>
            <person name="Wincker P."/>
            <person name="Andrew M."/>
            <person name="Anthouard V."/>
            <person name="Beever R.E."/>
            <person name="Beffa R."/>
            <person name="Benoit I."/>
            <person name="Bouzid O."/>
            <person name="Brault B."/>
            <person name="Chen Z."/>
            <person name="Choquer M."/>
            <person name="Collemare J."/>
            <person name="Cotton P."/>
            <person name="Danchin E.G."/>
            <person name="Da Silva C."/>
            <person name="Gautier A."/>
            <person name="Giraud C."/>
            <person name="Giraud T."/>
            <person name="Gonzalez C."/>
            <person name="Grossetete S."/>
            <person name="Guldener U."/>
            <person name="Henrissat B."/>
            <person name="Howlett B.J."/>
            <person name="Kodira C."/>
            <person name="Kretschmer M."/>
            <person name="Lappartient A."/>
            <person name="Leroch M."/>
            <person name="Levis C."/>
            <person name="Mauceli E."/>
            <person name="Neuveglise C."/>
            <person name="Oeser B."/>
            <person name="Pearson M."/>
            <person name="Poulain J."/>
            <person name="Poussereau N."/>
            <person name="Quesneville H."/>
            <person name="Rascle C."/>
            <person name="Schumacher J."/>
            <person name="Segurens B."/>
            <person name="Sexton A."/>
            <person name="Silva E."/>
            <person name="Sirven C."/>
            <person name="Soanes D.M."/>
            <person name="Talbot N.J."/>
            <person name="Templeton M."/>
            <person name="Yandava C."/>
            <person name="Yarden O."/>
            <person name="Zeng Q."/>
            <person name="Rollins J.A."/>
            <person name="Lebrun M.H."/>
            <person name="Dickman M."/>
        </authorList>
    </citation>
    <scope>NUCLEOTIDE SEQUENCE [LARGE SCALE GENOMIC DNA]</scope>
    <source>
        <strain evidence="2">ATCC 18683 / 1980 / Ss-1</strain>
    </source>
</reference>
<organism evidence="1 2">
    <name type="scientific">Sclerotinia sclerotiorum (strain ATCC 18683 / 1980 / Ss-1)</name>
    <name type="common">White mold</name>
    <name type="synonym">Whetzelinia sclerotiorum</name>
    <dbReference type="NCBI Taxonomy" id="665079"/>
    <lineage>
        <taxon>Eukaryota</taxon>
        <taxon>Fungi</taxon>
        <taxon>Dikarya</taxon>
        <taxon>Ascomycota</taxon>
        <taxon>Pezizomycotina</taxon>
        <taxon>Leotiomycetes</taxon>
        <taxon>Helotiales</taxon>
        <taxon>Sclerotiniaceae</taxon>
        <taxon>Sclerotinia</taxon>
    </lineage>
</organism>
<proteinExistence type="predicted"/>
<dbReference type="InParanoid" id="A7EMR5"/>
<name>A7EMR5_SCLS1</name>
<protein>
    <submittedName>
        <fullName evidence="1">Uncharacterized protein</fullName>
    </submittedName>
</protein>
<dbReference type="Proteomes" id="UP000001312">
    <property type="component" value="Unassembled WGS sequence"/>
</dbReference>
<dbReference type="RefSeq" id="XP_001592373.1">
    <property type="nucleotide sequence ID" value="XM_001592323.1"/>
</dbReference>